<accession>A0AAV4QYJ1</accession>
<keyword evidence="8" id="KW-1185">Reference proteome</keyword>
<dbReference type="Pfam" id="PF01370">
    <property type="entry name" value="Epimerase"/>
    <property type="match status" value="1"/>
</dbReference>
<dbReference type="EMBL" id="BPLR01006897">
    <property type="protein sequence ID" value="GIY13151.1"/>
    <property type="molecule type" value="Genomic_DNA"/>
</dbReference>
<evidence type="ECO:0000313" key="8">
    <source>
        <dbReference type="Proteomes" id="UP001054945"/>
    </source>
</evidence>
<dbReference type="InterPro" id="IPR036291">
    <property type="entry name" value="NAD(P)-bd_dom_sf"/>
</dbReference>
<dbReference type="GO" id="GO:0005739">
    <property type="term" value="C:mitochondrion"/>
    <property type="evidence" value="ECO:0007669"/>
    <property type="project" value="TreeGrafter"/>
</dbReference>
<evidence type="ECO:0000259" key="6">
    <source>
        <dbReference type="Pfam" id="PF01370"/>
    </source>
</evidence>
<name>A0AAV4QYJ1_CAEEX</name>
<dbReference type="PANTHER" id="PTHR12126:SF11">
    <property type="entry name" value="NADH DEHYDROGENASE [UBIQUINONE] 1 ALPHA SUBCOMPLEX SUBUNIT 9, MITOCHONDRIAL"/>
    <property type="match status" value="1"/>
</dbReference>
<sequence>MASVMFRLHKTSSIQVIFLRQLPVRFASSDVVETENKKFPKVKSDLHSLKRGTGGRSSFSGKVATVFGATGLLGRAVVNQLGKNGTQVIIPYRGDPYLVTRLKLCGDLGQILFTHFHLKDEESLYKSMKHSNIVINLIGKHFETPNFTFEDVHVTGARNIARIAKEAGVQTLVHVSALNACEKPKPIILKKGSQFLASKGFIWKGEQVVREEFPDAIIFRPSDMWGHQDHFLNYYMHQIRRTWRAMSLWNRGVGVIKQPVFYSDVAKGILKATFDPAAAGHTGWGSPHRYELAELMDWFHRVMLRTRERLYYRLDIKYDVTFWPRLLLSEMFLTRYRTLSWERLERESVTDLVLPELPTLEDLDVELTALEERIFHELKVYRLHAYHDPLLSEYIRPVEPCPLARG</sequence>
<evidence type="ECO:0000256" key="1">
    <source>
        <dbReference type="ARBA" id="ARBA00038501"/>
    </source>
</evidence>
<comment type="similarity">
    <text evidence="1">Belongs to the complex I NDUFA9 subunit family.</text>
</comment>
<dbReference type="InterPro" id="IPR051207">
    <property type="entry name" value="ComplexI_NDUFA9_subunit"/>
</dbReference>
<evidence type="ECO:0000256" key="4">
    <source>
        <dbReference type="ARBA" id="ARBA00043145"/>
    </source>
</evidence>
<evidence type="ECO:0000256" key="3">
    <source>
        <dbReference type="ARBA" id="ARBA00042000"/>
    </source>
</evidence>
<reference evidence="7 8" key="1">
    <citation type="submission" date="2021-06" db="EMBL/GenBank/DDBJ databases">
        <title>Caerostris extrusa draft genome.</title>
        <authorList>
            <person name="Kono N."/>
            <person name="Arakawa K."/>
        </authorList>
    </citation>
    <scope>NUCLEOTIDE SEQUENCE [LARGE SCALE GENOMIC DNA]</scope>
</reference>
<dbReference type="CDD" id="cd05271">
    <property type="entry name" value="NDUFA9_like_SDR_a"/>
    <property type="match status" value="1"/>
</dbReference>
<dbReference type="InterPro" id="IPR001509">
    <property type="entry name" value="Epimerase_deHydtase"/>
</dbReference>
<organism evidence="7 8">
    <name type="scientific">Caerostris extrusa</name>
    <name type="common">Bark spider</name>
    <name type="synonym">Caerostris bankana</name>
    <dbReference type="NCBI Taxonomy" id="172846"/>
    <lineage>
        <taxon>Eukaryota</taxon>
        <taxon>Metazoa</taxon>
        <taxon>Ecdysozoa</taxon>
        <taxon>Arthropoda</taxon>
        <taxon>Chelicerata</taxon>
        <taxon>Arachnida</taxon>
        <taxon>Araneae</taxon>
        <taxon>Araneomorphae</taxon>
        <taxon>Entelegynae</taxon>
        <taxon>Araneoidea</taxon>
        <taxon>Araneidae</taxon>
        <taxon>Caerostris</taxon>
    </lineage>
</organism>
<dbReference type="AlphaFoldDB" id="A0AAV4QYJ1"/>
<protein>
    <recommendedName>
        <fullName evidence="2">NADH dehydrogenase [ubiquinone] 1 alpha subcomplex subunit 9, mitochondrial</fullName>
    </recommendedName>
    <alternativeName>
        <fullName evidence="4">Complex I-39kD</fullName>
    </alternativeName>
    <alternativeName>
        <fullName evidence="3">NADH-ubiquinone oxidoreductase 39 kDa subunit</fullName>
    </alternativeName>
</protein>
<comment type="caution">
    <text evidence="7">The sequence shown here is derived from an EMBL/GenBank/DDBJ whole genome shotgun (WGS) entry which is preliminary data.</text>
</comment>
<dbReference type="SUPFAM" id="SSF51735">
    <property type="entry name" value="NAD(P)-binding Rossmann-fold domains"/>
    <property type="match status" value="1"/>
</dbReference>
<comment type="subunit">
    <text evidence="5">Complex I is composed of 45 different subunits. This a component of the hydrophobic protein fraction. Interacts with BLOC1S1. Interacts with SLC2A4. Interacts with CLOCK. Interacts with RAB5IF.</text>
</comment>
<feature type="domain" description="NAD-dependent epimerase/dehydratase" evidence="6">
    <location>
        <begin position="65"/>
        <end position="275"/>
    </location>
</feature>
<evidence type="ECO:0000256" key="5">
    <source>
        <dbReference type="ARBA" id="ARBA00046455"/>
    </source>
</evidence>
<gene>
    <name evidence="7" type="primary">Ndufa9</name>
    <name evidence="7" type="ORF">CEXT_433091</name>
</gene>
<dbReference type="Proteomes" id="UP001054945">
    <property type="component" value="Unassembled WGS sequence"/>
</dbReference>
<evidence type="ECO:0000313" key="7">
    <source>
        <dbReference type="EMBL" id="GIY13151.1"/>
    </source>
</evidence>
<dbReference type="GO" id="GO:0044877">
    <property type="term" value="F:protein-containing complex binding"/>
    <property type="evidence" value="ECO:0007669"/>
    <property type="project" value="TreeGrafter"/>
</dbReference>
<dbReference type="Gene3D" id="3.40.50.720">
    <property type="entry name" value="NAD(P)-binding Rossmann-like Domain"/>
    <property type="match status" value="1"/>
</dbReference>
<dbReference type="PANTHER" id="PTHR12126">
    <property type="entry name" value="NADH-UBIQUINONE OXIDOREDUCTASE 39 KDA SUBUNIT-RELATED"/>
    <property type="match status" value="1"/>
</dbReference>
<evidence type="ECO:0000256" key="2">
    <source>
        <dbReference type="ARBA" id="ARBA00040720"/>
    </source>
</evidence>
<proteinExistence type="inferred from homology"/>